<organism evidence="13 14">
    <name type="scientific">Clostridium acidisoli DSM 12555</name>
    <dbReference type="NCBI Taxonomy" id="1121291"/>
    <lineage>
        <taxon>Bacteria</taxon>
        <taxon>Bacillati</taxon>
        <taxon>Bacillota</taxon>
        <taxon>Clostridia</taxon>
        <taxon>Eubacteriales</taxon>
        <taxon>Clostridiaceae</taxon>
        <taxon>Clostridium</taxon>
    </lineage>
</organism>
<accession>A0A1W1XTA7</accession>
<dbReference type="NCBIfam" id="TIGR01462">
    <property type="entry name" value="greA"/>
    <property type="match status" value="1"/>
</dbReference>
<evidence type="ECO:0000256" key="5">
    <source>
        <dbReference type="ARBA" id="ARBA00023125"/>
    </source>
</evidence>
<dbReference type="Pfam" id="PF03449">
    <property type="entry name" value="GreA_GreB_N"/>
    <property type="match status" value="1"/>
</dbReference>
<dbReference type="Proteomes" id="UP000192468">
    <property type="component" value="Unassembled WGS sequence"/>
</dbReference>
<name>A0A1W1XTA7_9CLOT</name>
<dbReference type="InterPro" id="IPR023459">
    <property type="entry name" value="Tscrpt_elong_fac_GreA/B_fam"/>
</dbReference>
<evidence type="ECO:0000256" key="1">
    <source>
        <dbReference type="ARBA" id="ARBA00008213"/>
    </source>
</evidence>
<dbReference type="GO" id="GO:0003746">
    <property type="term" value="F:translation elongation factor activity"/>
    <property type="evidence" value="ECO:0007669"/>
    <property type="project" value="UniProtKB-KW"/>
</dbReference>
<sequence>MNNQLTQEDIKKLKEEMDYRNTTLRFEIAREKMVAAAFGDRSENAEYKAAKQRYYENNRRIGYLKRMIKSSTVVEAVIHKDKVSIGSKVKIKFLDSNEIDELTLETVLNANPIENIISIDSPLGKAIIGKSIGDIVNVDFPDGSHSIEILSL</sequence>
<evidence type="ECO:0000259" key="11">
    <source>
        <dbReference type="Pfam" id="PF01272"/>
    </source>
</evidence>
<dbReference type="InterPro" id="IPR018151">
    <property type="entry name" value="TF_GreA/GreB_CS"/>
</dbReference>
<dbReference type="FunFam" id="1.10.287.180:FF:000001">
    <property type="entry name" value="Transcription elongation factor GreA"/>
    <property type="match status" value="1"/>
</dbReference>
<evidence type="ECO:0000313" key="13">
    <source>
        <dbReference type="EMBL" id="SMC26781.1"/>
    </source>
</evidence>
<dbReference type="Gene3D" id="1.10.287.180">
    <property type="entry name" value="Transcription elongation factor, GreA/GreB, N-terminal domain"/>
    <property type="match status" value="1"/>
</dbReference>
<dbReference type="InterPro" id="IPR036805">
    <property type="entry name" value="Tscrpt_elong_fac_GreA/B_N_sf"/>
</dbReference>
<keyword evidence="13" id="KW-0251">Elongation factor</keyword>
<dbReference type="InterPro" id="IPR022691">
    <property type="entry name" value="Tscrpt_elong_fac_GreA/B_N"/>
</dbReference>
<protein>
    <recommendedName>
        <fullName evidence="2 9">Transcription elongation factor GreA</fullName>
    </recommendedName>
    <alternativeName>
        <fullName evidence="8 9">Transcript cleavage factor GreA</fullName>
    </alternativeName>
</protein>
<comment type="similarity">
    <text evidence="1 9 10">Belongs to the GreA/GreB family.</text>
</comment>
<evidence type="ECO:0000256" key="6">
    <source>
        <dbReference type="ARBA" id="ARBA00023163"/>
    </source>
</evidence>
<reference evidence="13 14" key="1">
    <citation type="submission" date="2017-04" db="EMBL/GenBank/DDBJ databases">
        <authorList>
            <person name="Afonso C.L."/>
            <person name="Miller P.J."/>
            <person name="Scott M.A."/>
            <person name="Spackman E."/>
            <person name="Goraichik I."/>
            <person name="Dimitrov K.M."/>
            <person name="Suarez D.L."/>
            <person name="Swayne D.E."/>
        </authorList>
    </citation>
    <scope>NUCLEOTIDE SEQUENCE [LARGE SCALE GENOMIC DNA]</scope>
    <source>
        <strain evidence="13 14">DSM 12555</strain>
    </source>
</reference>
<keyword evidence="4" id="KW-0175">Coiled coil</keyword>
<feature type="domain" description="Transcription elongation factor GreA/GreB C-terminal" evidence="11">
    <location>
        <begin position="80"/>
        <end position="151"/>
    </location>
</feature>
<keyword evidence="6 9" id="KW-0804">Transcription</keyword>
<dbReference type="PROSITE" id="PS00830">
    <property type="entry name" value="GREAB_2"/>
    <property type="match status" value="1"/>
</dbReference>
<dbReference type="STRING" id="1121291.SAMN02745134_02939"/>
<dbReference type="InterPro" id="IPR036953">
    <property type="entry name" value="GreA/GreB_C_sf"/>
</dbReference>
<dbReference type="GO" id="GO:0006354">
    <property type="term" value="P:DNA-templated transcription elongation"/>
    <property type="evidence" value="ECO:0007669"/>
    <property type="project" value="TreeGrafter"/>
</dbReference>
<dbReference type="OrthoDB" id="9808774at2"/>
<dbReference type="RefSeq" id="WP_084116734.1">
    <property type="nucleotide sequence ID" value="NZ_FWXH01000014.1"/>
</dbReference>
<keyword evidence="3 9" id="KW-0805">Transcription regulation</keyword>
<evidence type="ECO:0000256" key="9">
    <source>
        <dbReference type="HAMAP-Rule" id="MF_00105"/>
    </source>
</evidence>
<evidence type="ECO:0000259" key="12">
    <source>
        <dbReference type="Pfam" id="PF03449"/>
    </source>
</evidence>
<gene>
    <name evidence="9" type="primary">greA</name>
    <name evidence="13" type="ORF">SAMN02745134_02939</name>
</gene>
<evidence type="ECO:0000256" key="8">
    <source>
        <dbReference type="ARBA" id="ARBA00030776"/>
    </source>
</evidence>
<dbReference type="Gene3D" id="3.10.50.30">
    <property type="entry name" value="Transcription elongation factor, GreA/GreB, C-terminal domain"/>
    <property type="match status" value="1"/>
</dbReference>
<comment type="function">
    <text evidence="7 9 10">Necessary for efficient RNA polymerase transcription elongation past template-encoded arresting sites. The arresting sites in DNA have the property of trapping a certain fraction of elongating RNA polymerases that pass through, resulting in locked ternary complexes. Cleavage of the nascent transcript by cleavage factors such as GreA or GreB allows the resumption of elongation from the new 3'terminus. GreA releases sequences of 2 to 3 nucleotides.</text>
</comment>
<dbReference type="PIRSF" id="PIRSF006092">
    <property type="entry name" value="GreA_GreB"/>
    <property type="match status" value="1"/>
</dbReference>
<keyword evidence="14" id="KW-1185">Reference proteome</keyword>
<feature type="domain" description="Transcription elongation factor GreA/GreB N-terminal" evidence="12">
    <location>
        <begin position="4"/>
        <end position="73"/>
    </location>
</feature>
<proteinExistence type="inferred from homology"/>
<evidence type="ECO:0000256" key="4">
    <source>
        <dbReference type="ARBA" id="ARBA00023054"/>
    </source>
</evidence>
<evidence type="ECO:0000256" key="3">
    <source>
        <dbReference type="ARBA" id="ARBA00023015"/>
    </source>
</evidence>
<dbReference type="SUPFAM" id="SSF54534">
    <property type="entry name" value="FKBP-like"/>
    <property type="match status" value="1"/>
</dbReference>
<dbReference type="InterPro" id="IPR001437">
    <property type="entry name" value="Tscrpt_elong_fac_GreA/B_C"/>
</dbReference>
<dbReference type="InterPro" id="IPR006359">
    <property type="entry name" value="Tscrpt_elong_fac_GreA"/>
</dbReference>
<evidence type="ECO:0000256" key="7">
    <source>
        <dbReference type="ARBA" id="ARBA00024916"/>
    </source>
</evidence>
<dbReference type="AlphaFoldDB" id="A0A1W1XTA7"/>
<dbReference type="GO" id="GO:0003677">
    <property type="term" value="F:DNA binding"/>
    <property type="evidence" value="ECO:0007669"/>
    <property type="project" value="UniProtKB-UniRule"/>
</dbReference>
<dbReference type="HAMAP" id="MF_00105">
    <property type="entry name" value="GreA_GreB"/>
    <property type="match status" value="1"/>
</dbReference>
<dbReference type="PANTHER" id="PTHR30437:SF4">
    <property type="entry name" value="TRANSCRIPTION ELONGATION FACTOR GREA"/>
    <property type="match status" value="1"/>
</dbReference>
<dbReference type="EMBL" id="FWXH01000014">
    <property type="protein sequence ID" value="SMC26781.1"/>
    <property type="molecule type" value="Genomic_DNA"/>
</dbReference>
<evidence type="ECO:0000256" key="10">
    <source>
        <dbReference type="RuleBase" id="RU000556"/>
    </source>
</evidence>
<dbReference type="Pfam" id="PF01272">
    <property type="entry name" value="GreA_GreB"/>
    <property type="match status" value="1"/>
</dbReference>
<keyword evidence="5 9" id="KW-0238">DNA-binding</keyword>
<dbReference type="InterPro" id="IPR028624">
    <property type="entry name" value="Tscrpt_elong_fac_GreA/B"/>
</dbReference>
<dbReference type="PANTHER" id="PTHR30437">
    <property type="entry name" value="TRANSCRIPTION ELONGATION FACTOR GREA"/>
    <property type="match status" value="1"/>
</dbReference>
<evidence type="ECO:0000256" key="2">
    <source>
        <dbReference type="ARBA" id="ARBA00013729"/>
    </source>
</evidence>
<keyword evidence="13" id="KW-0648">Protein biosynthesis</keyword>
<dbReference type="GO" id="GO:0032784">
    <property type="term" value="P:regulation of DNA-templated transcription elongation"/>
    <property type="evidence" value="ECO:0007669"/>
    <property type="project" value="UniProtKB-UniRule"/>
</dbReference>
<dbReference type="GO" id="GO:0070063">
    <property type="term" value="F:RNA polymerase binding"/>
    <property type="evidence" value="ECO:0007669"/>
    <property type="project" value="InterPro"/>
</dbReference>
<dbReference type="SUPFAM" id="SSF46557">
    <property type="entry name" value="GreA transcript cleavage protein, N-terminal domain"/>
    <property type="match status" value="1"/>
</dbReference>
<evidence type="ECO:0000313" key="14">
    <source>
        <dbReference type="Proteomes" id="UP000192468"/>
    </source>
</evidence>